<protein>
    <recommendedName>
        <fullName evidence="4">G-protein coupled receptors family 1 profile domain-containing protein</fullName>
    </recommendedName>
</protein>
<accession>A0A7J7KMF0</accession>
<feature type="transmembrane region" description="Helical" evidence="1">
    <location>
        <begin position="260"/>
        <end position="283"/>
    </location>
</feature>
<keyword evidence="1" id="KW-0472">Membrane</keyword>
<sequence length="327" mass="36646">MNSTPSIDFWSNALDSYCEDNMDQNICMEYMFKDVFTFYDVGYAIDLSGDPSSAMLGYHATAVIMAIGLVGNILGLVLHFTRCTTQFQVYLTFLSIINIVYLCTASLAQALHISGAIDPVTLQSNVACKLWPPLIETVNDITGWTVVVMASQLPIRSKYHSPASNKNTSLRLFYAKLQCTSITILVLFLHYSSTLLRDQNDSKCTVSPRAGQFYRNVWPWIQATCGTYIPCIASIVIIIKRVFETLKMQSEERCSSFCGVAICIWYTILTTACRMVVLPYEYYLLTSSGEENSNKVTLVHLELARNLCETTMHSLAVLPALVLMLCR</sequence>
<keyword evidence="1" id="KW-1133">Transmembrane helix</keyword>
<name>A0A7J7KMF0_BUGNE</name>
<feature type="transmembrane region" description="Helical" evidence="1">
    <location>
        <begin position="217"/>
        <end position="239"/>
    </location>
</feature>
<comment type="caution">
    <text evidence="2">The sequence shown here is derived from an EMBL/GenBank/DDBJ whole genome shotgun (WGS) entry which is preliminary data.</text>
</comment>
<reference evidence="2" key="1">
    <citation type="submission" date="2020-06" db="EMBL/GenBank/DDBJ databases">
        <title>Draft genome of Bugula neritina, a colonial animal packing powerful symbionts and potential medicines.</title>
        <authorList>
            <person name="Rayko M."/>
        </authorList>
    </citation>
    <scope>NUCLEOTIDE SEQUENCE [LARGE SCALE GENOMIC DNA]</scope>
    <source>
        <strain evidence="2">Kwan_BN1</strain>
    </source>
</reference>
<organism evidence="2 3">
    <name type="scientific">Bugula neritina</name>
    <name type="common">Brown bryozoan</name>
    <name type="synonym">Sertularia neritina</name>
    <dbReference type="NCBI Taxonomy" id="10212"/>
    <lineage>
        <taxon>Eukaryota</taxon>
        <taxon>Metazoa</taxon>
        <taxon>Spiralia</taxon>
        <taxon>Lophotrochozoa</taxon>
        <taxon>Bryozoa</taxon>
        <taxon>Gymnolaemata</taxon>
        <taxon>Cheilostomatida</taxon>
        <taxon>Flustrina</taxon>
        <taxon>Buguloidea</taxon>
        <taxon>Bugulidae</taxon>
        <taxon>Bugula</taxon>
    </lineage>
</organism>
<gene>
    <name evidence="2" type="ORF">EB796_002361</name>
</gene>
<evidence type="ECO:0008006" key="4">
    <source>
        <dbReference type="Google" id="ProtNLM"/>
    </source>
</evidence>
<dbReference type="EMBL" id="VXIV02000274">
    <property type="protein sequence ID" value="KAF6039335.1"/>
    <property type="molecule type" value="Genomic_DNA"/>
</dbReference>
<dbReference type="Proteomes" id="UP000593567">
    <property type="component" value="Unassembled WGS sequence"/>
</dbReference>
<feature type="transmembrane region" description="Helical" evidence="1">
    <location>
        <begin position="90"/>
        <end position="110"/>
    </location>
</feature>
<evidence type="ECO:0000313" key="2">
    <source>
        <dbReference type="EMBL" id="KAF6039335.1"/>
    </source>
</evidence>
<dbReference type="Gene3D" id="1.20.1070.10">
    <property type="entry name" value="Rhodopsin 7-helix transmembrane proteins"/>
    <property type="match status" value="1"/>
</dbReference>
<evidence type="ECO:0000313" key="3">
    <source>
        <dbReference type="Proteomes" id="UP000593567"/>
    </source>
</evidence>
<dbReference type="AlphaFoldDB" id="A0A7J7KMF0"/>
<keyword evidence="3" id="KW-1185">Reference proteome</keyword>
<evidence type="ECO:0000256" key="1">
    <source>
        <dbReference type="SAM" id="Phobius"/>
    </source>
</evidence>
<keyword evidence="1" id="KW-0812">Transmembrane</keyword>
<feature type="transmembrane region" description="Helical" evidence="1">
    <location>
        <begin position="56"/>
        <end position="78"/>
    </location>
</feature>
<dbReference type="SUPFAM" id="SSF81321">
    <property type="entry name" value="Family A G protein-coupled receptor-like"/>
    <property type="match status" value="1"/>
</dbReference>
<proteinExistence type="predicted"/>